<reference evidence="3" key="1">
    <citation type="submission" date="2014-09" db="EMBL/GenBank/DDBJ databases">
        <authorList>
            <person name="Sharma Rahul"/>
            <person name="Thines Marco"/>
        </authorList>
    </citation>
    <scope>NUCLEOTIDE SEQUENCE [LARGE SCALE GENOMIC DNA]</scope>
</reference>
<feature type="region of interest" description="Disordered" evidence="1">
    <location>
        <begin position="1"/>
        <end position="22"/>
    </location>
</feature>
<dbReference type="AlphaFoldDB" id="A0A0P1B1P2"/>
<dbReference type="Proteomes" id="UP000054928">
    <property type="component" value="Unassembled WGS sequence"/>
</dbReference>
<evidence type="ECO:0000313" key="2">
    <source>
        <dbReference type="EMBL" id="CEG47279.1"/>
    </source>
</evidence>
<dbReference type="EMBL" id="CCYD01002371">
    <property type="protein sequence ID" value="CEG47279.1"/>
    <property type="molecule type" value="Genomic_DNA"/>
</dbReference>
<proteinExistence type="predicted"/>
<dbReference type="OrthoDB" id="61150at2759"/>
<evidence type="ECO:0000256" key="1">
    <source>
        <dbReference type="SAM" id="MobiDB-lite"/>
    </source>
</evidence>
<protein>
    <submittedName>
        <fullName evidence="2">Uncharacterized protein</fullName>
    </submittedName>
</protein>
<evidence type="ECO:0000313" key="3">
    <source>
        <dbReference type="Proteomes" id="UP000054928"/>
    </source>
</evidence>
<dbReference type="RefSeq" id="XP_024583648.1">
    <property type="nucleotide sequence ID" value="XM_024718229.1"/>
</dbReference>
<name>A0A0P1B1P2_PLAHL</name>
<organism evidence="2 3">
    <name type="scientific">Plasmopara halstedii</name>
    <name type="common">Downy mildew of sunflower</name>
    <dbReference type="NCBI Taxonomy" id="4781"/>
    <lineage>
        <taxon>Eukaryota</taxon>
        <taxon>Sar</taxon>
        <taxon>Stramenopiles</taxon>
        <taxon>Oomycota</taxon>
        <taxon>Peronosporomycetes</taxon>
        <taxon>Peronosporales</taxon>
        <taxon>Peronosporaceae</taxon>
        <taxon>Plasmopara</taxon>
    </lineage>
</organism>
<sequence>MLSKSIPPLSNSKGRKDTCVPDDTNKCKYKTGKCRNERSSKRNGQPHQLCVYHRDKANMIQRKFDRQKRESERSLKVPVLHNLASPTSNSTKDQSKVPNLASMAINTLTKYTSNSSNAVSCLPSRLDDVKMFSPDSTECSLNENVWGDIHVNKYSDVDENFDVPLPLRYQQGYLSLDEIEFLCSAILE</sequence>
<accession>A0A0P1B1P2</accession>
<dbReference type="GeneID" id="36398979"/>
<keyword evidence="3" id="KW-1185">Reference proteome</keyword>